<accession>A0A8J4Z0I3</accession>
<feature type="region of interest" description="Disordered" evidence="1">
    <location>
        <begin position="87"/>
        <end position="110"/>
    </location>
</feature>
<proteinExistence type="predicted"/>
<evidence type="ECO:0000256" key="1">
    <source>
        <dbReference type="SAM" id="MobiDB-lite"/>
    </source>
</evidence>
<protein>
    <submittedName>
        <fullName evidence="2">Uncharacterized protein</fullName>
    </submittedName>
</protein>
<dbReference type="OrthoDB" id="6350583at2759"/>
<evidence type="ECO:0000313" key="3">
    <source>
        <dbReference type="Proteomes" id="UP000770661"/>
    </source>
</evidence>
<reference evidence="2" key="1">
    <citation type="submission" date="2020-07" db="EMBL/GenBank/DDBJ databases">
        <title>The High-quality genome of the commercially important snow crab, Chionoecetes opilio.</title>
        <authorList>
            <person name="Jeong J.-H."/>
            <person name="Ryu S."/>
        </authorList>
    </citation>
    <scope>NUCLEOTIDE SEQUENCE</scope>
    <source>
        <strain evidence="2">MADBK_172401_WGS</strain>
        <tissue evidence="2">Digestive gland</tissue>
    </source>
</reference>
<feature type="region of interest" description="Disordered" evidence="1">
    <location>
        <begin position="220"/>
        <end position="239"/>
    </location>
</feature>
<dbReference type="EMBL" id="JACEEZ010002037">
    <property type="protein sequence ID" value="KAG0728570.1"/>
    <property type="molecule type" value="Genomic_DNA"/>
</dbReference>
<keyword evidence="3" id="KW-1185">Reference proteome</keyword>
<comment type="caution">
    <text evidence="2">The sequence shown here is derived from an EMBL/GenBank/DDBJ whole genome shotgun (WGS) entry which is preliminary data.</text>
</comment>
<organism evidence="2 3">
    <name type="scientific">Chionoecetes opilio</name>
    <name type="common">Atlantic snow crab</name>
    <name type="synonym">Cancer opilio</name>
    <dbReference type="NCBI Taxonomy" id="41210"/>
    <lineage>
        <taxon>Eukaryota</taxon>
        <taxon>Metazoa</taxon>
        <taxon>Ecdysozoa</taxon>
        <taxon>Arthropoda</taxon>
        <taxon>Crustacea</taxon>
        <taxon>Multicrustacea</taxon>
        <taxon>Malacostraca</taxon>
        <taxon>Eumalacostraca</taxon>
        <taxon>Eucarida</taxon>
        <taxon>Decapoda</taxon>
        <taxon>Pleocyemata</taxon>
        <taxon>Brachyura</taxon>
        <taxon>Eubrachyura</taxon>
        <taxon>Majoidea</taxon>
        <taxon>Majidae</taxon>
        <taxon>Chionoecetes</taxon>
    </lineage>
</organism>
<sequence>MTHPTADHLHPPAYPAQLASALLTSLQHATSSARLFLSGCFQCEFLKTGCWRGQEEQEGTWFDCDKLQVEHPYCYVNPMAVAEANPVAAPSHPPLSQSTALPHKPHPGSPLKATPLRSPGSAFANRGFGTHFADNFPKRLKELHTNGGLISENESQHGQDDGAEEGALFRDRVNLIDGEVRIARGQEGRTPLVESFAAKLEADLRRIEYDRQRAGGEVLKGVSVSNEDDPLQEQRSSEGRVDAVVLSNTSSTFPLEGSEDSSSIQTDVWKKPSVLEDVFECNNMAVFYSYGATFPVCNFPPPSPIPSSYLLIPVTEKFASKGRGEKFEEVYPVSHHNNNNNNIKHEKLSARRLVEGVAAGEIKAENNQWQNFCNEEQEMKETIFSKMFHDLISDTANVFKELVAKKLAMSHSLED</sequence>
<dbReference type="AlphaFoldDB" id="A0A8J4Z0I3"/>
<gene>
    <name evidence="2" type="ORF">GWK47_003691</name>
</gene>
<name>A0A8J4Z0I3_CHIOP</name>
<evidence type="ECO:0000313" key="2">
    <source>
        <dbReference type="EMBL" id="KAG0728570.1"/>
    </source>
</evidence>
<dbReference type="Proteomes" id="UP000770661">
    <property type="component" value="Unassembled WGS sequence"/>
</dbReference>